<evidence type="ECO:0000313" key="13">
    <source>
        <dbReference type="EnsemblMetazoa" id="XP_022643713"/>
    </source>
</evidence>
<protein>
    <recommendedName>
        <fullName evidence="12">Innexin</fullName>
    </recommendedName>
</protein>
<dbReference type="GO" id="GO:0007602">
    <property type="term" value="P:phototransduction"/>
    <property type="evidence" value="ECO:0007669"/>
    <property type="project" value="TreeGrafter"/>
</dbReference>
<keyword evidence="6" id="KW-0303">Gap junction</keyword>
<dbReference type="GO" id="GO:0005886">
    <property type="term" value="C:plasma membrane"/>
    <property type="evidence" value="ECO:0007669"/>
    <property type="project" value="UniProtKB-SubCell"/>
</dbReference>
<dbReference type="PRINTS" id="PR01262">
    <property type="entry name" value="INNEXIN"/>
</dbReference>
<dbReference type="OrthoDB" id="5867527at2759"/>
<accession>A0A7M7M303</accession>
<keyword evidence="3 12" id="KW-0813">Transport</keyword>
<dbReference type="Pfam" id="PF00876">
    <property type="entry name" value="Innexin"/>
    <property type="match status" value="1"/>
</dbReference>
<dbReference type="EnsemblMetazoa" id="XM_022787978">
    <property type="protein sequence ID" value="XP_022643713"/>
    <property type="gene ID" value="LOC111242985"/>
</dbReference>
<reference evidence="13" key="1">
    <citation type="submission" date="2021-01" db="UniProtKB">
        <authorList>
            <consortium name="EnsemblMetazoa"/>
        </authorList>
    </citation>
    <scope>IDENTIFICATION</scope>
</reference>
<dbReference type="GO" id="GO:0034220">
    <property type="term" value="P:monoatomic ion transmembrane transport"/>
    <property type="evidence" value="ECO:0007669"/>
    <property type="project" value="UniProtKB-KW"/>
</dbReference>
<keyword evidence="4" id="KW-1003">Cell membrane</keyword>
<keyword evidence="14" id="KW-1185">Reference proteome</keyword>
<evidence type="ECO:0000256" key="7">
    <source>
        <dbReference type="ARBA" id="ARBA00022949"/>
    </source>
</evidence>
<evidence type="ECO:0000256" key="3">
    <source>
        <dbReference type="ARBA" id="ARBA00022448"/>
    </source>
</evidence>
<dbReference type="OMA" id="DWADRMS"/>
<dbReference type="GO" id="GO:0005921">
    <property type="term" value="C:gap junction"/>
    <property type="evidence" value="ECO:0007669"/>
    <property type="project" value="UniProtKB-SubCell"/>
</dbReference>
<comment type="function">
    <text evidence="12">Structural component of the gap junctions.</text>
</comment>
<evidence type="ECO:0000256" key="9">
    <source>
        <dbReference type="ARBA" id="ARBA00023065"/>
    </source>
</evidence>
<keyword evidence="9 12" id="KW-0406">Ion transport</keyword>
<keyword evidence="5 12" id="KW-0812">Transmembrane</keyword>
<evidence type="ECO:0000256" key="4">
    <source>
        <dbReference type="ARBA" id="ARBA00022475"/>
    </source>
</evidence>
<gene>
    <name evidence="12" type="primary">inx</name>
</gene>
<feature type="transmembrane region" description="Helical" evidence="12">
    <location>
        <begin position="112"/>
        <end position="134"/>
    </location>
</feature>
<keyword evidence="11 12" id="KW-0407">Ion channel</keyword>
<dbReference type="InParanoid" id="A0A7M7M303"/>
<feature type="transmembrane region" description="Helical" evidence="12">
    <location>
        <begin position="186"/>
        <end position="207"/>
    </location>
</feature>
<evidence type="ECO:0000256" key="8">
    <source>
        <dbReference type="ARBA" id="ARBA00022989"/>
    </source>
</evidence>
<sequence>MDKLLWTDAVKNLLSYSKVQTDHGVFRLHYKLTATLLLICSILVTATQFFGEPIFCVSNDIIQSKIMNNYCWVEGTITLPRSLNGTLGDDVAAPGVDQRKISEDEPVLEHSYYQWVSVFLLFQSAAFYFPRWLWRCWEQGRMKALVKELTEHDNLKIPILSEEEWGKKTRSINKYFMGHRFENEKYAYRFFICEMAALANVILQIYLLDRFLGYQFWTYGPSAVVYLTHDPEHRVDPMARVFPKMSKCRVRRFGTSGEVQIHDAICLLSLNIVNEKIFVALWFWFMAVLVISIINAFYRIIMLTSKKYRYVQIKTLASMINKTELDSVRRNGSCGDWFMLSLLQENIKAHQFKHVVTTLSRELEKEPKKKAGQL</sequence>
<evidence type="ECO:0000256" key="1">
    <source>
        <dbReference type="ARBA" id="ARBA00004610"/>
    </source>
</evidence>
<dbReference type="PANTHER" id="PTHR11893:SF41">
    <property type="entry name" value="INNEXIN INX2"/>
    <property type="match status" value="1"/>
</dbReference>
<keyword evidence="8 12" id="KW-1133">Transmembrane helix</keyword>
<dbReference type="GO" id="GO:0005243">
    <property type="term" value="F:gap junction channel activity"/>
    <property type="evidence" value="ECO:0007669"/>
    <property type="project" value="TreeGrafter"/>
</dbReference>
<dbReference type="Proteomes" id="UP000594260">
    <property type="component" value="Unplaced"/>
</dbReference>
<name>A0A7M7M303_VARDE</name>
<feature type="transmembrane region" description="Helical" evidence="12">
    <location>
        <begin position="277"/>
        <end position="298"/>
    </location>
</feature>
<keyword evidence="10 12" id="KW-0472">Membrane</keyword>
<evidence type="ECO:0000313" key="14">
    <source>
        <dbReference type="Proteomes" id="UP000594260"/>
    </source>
</evidence>
<comment type="similarity">
    <text evidence="12">Belongs to the pannexin family.</text>
</comment>
<dbReference type="AlphaFoldDB" id="A0A7M7M303"/>
<evidence type="ECO:0000256" key="10">
    <source>
        <dbReference type="ARBA" id="ARBA00023136"/>
    </source>
</evidence>
<organism evidence="13 14">
    <name type="scientific">Varroa destructor</name>
    <name type="common">Honeybee mite</name>
    <dbReference type="NCBI Taxonomy" id="109461"/>
    <lineage>
        <taxon>Eukaryota</taxon>
        <taxon>Metazoa</taxon>
        <taxon>Ecdysozoa</taxon>
        <taxon>Arthropoda</taxon>
        <taxon>Chelicerata</taxon>
        <taxon>Arachnida</taxon>
        <taxon>Acari</taxon>
        <taxon>Parasitiformes</taxon>
        <taxon>Mesostigmata</taxon>
        <taxon>Gamasina</taxon>
        <taxon>Dermanyssoidea</taxon>
        <taxon>Varroidae</taxon>
        <taxon>Varroa</taxon>
    </lineage>
</organism>
<proteinExistence type="inferred from homology"/>
<evidence type="ECO:0000256" key="6">
    <source>
        <dbReference type="ARBA" id="ARBA00022868"/>
    </source>
</evidence>
<comment type="subcellular location">
    <subcellularLocation>
        <location evidence="1">Cell junction</location>
        <location evidence="1">Gap junction</location>
    </subcellularLocation>
    <subcellularLocation>
        <location evidence="2 12">Cell membrane</location>
        <topology evidence="2 12">Multi-pass membrane protein</topology>
    </subcellularLocation>
</comment>
<evidence type="ECO:0000256" key="5">
    <source>
        <dbReference type="ARBA" id="ARBA00022692"/>
    </source>
</evidence>
<evidence type="ECO:0000256" key="11">
    <source>
        <dbReference type="ARBA" id="ARBA00023303"/>
    </source>
</evidence>
<evidence type="ECO:0000256" key="2">
    <source>
        <dbReference type="ARBA" id="ARBA00004651"/>
    </source>
</evidence>
<dbReference type="InterPro" id="IPR000990">
    <property type="entry name" value="Innexin"/>
</dbReference>
<evidence type="ECO:0000256" key="12">
    <source>
        <dbReference type="RuleBase" id="RU010713"/>
    </source>
</evidence>
<feature type="transmembrane region" description="Helical" evidence="12">
    <location>
        <begin position="28"/>
        <end position="50"/>
    </location>
</feature>
<keyword evidence="7" id="KW-0965">Cell junction</keyword>
<dbReference type="PROSITE" id="PS51013">
    <property type="entry name" value="PANNEXIN"/>
    <property type="match status" value="1"/>
</dbReference>
<dbReference type="PANTHER" id="PTHR11893">
    <property type="entry name" value="INNEXIN"/>
    <property type="match status" value="1"/>
</dbReference>